<organism evidence="1 2">
    <name type="scientific">Seminavis robusta</name>
    <dbReference type="NCBI Taxonomy" id="568900"/>
    <lineage>
        <taxon>Eukaryota</taxon>
        <taxon>Sar</taxon>
        <taxon>Stramenopiles</taxon>
        <taxon>Ochrophyta</taxon>
        <taxon>Bacillariophyta</taxon>
        <taxon>Bacillariophyceae</taxon>
        <taxon>Bacillariophycidae</taxon>
        <taxon>Naviculales</taxon>
        <taxon>Naviculaceae</taxon>
        <taxon>Seminavis</taxon>
    </lineage>
</organism>
<dbReference type="Gene3D" id="3.10.450.50">
    <property type="match status" value="1"/>
</dbReference>
<dbReference type="Proteomes" id="UP001153069">
    <property type="component" value="Unassembled WGS sequence"/>
</dbReference>
<accession>A0A9N8HA86</accession>
<evidence type="ECO:0000313" key="2">
    <source>
        <dbReference type="Proteomes" id="UP001153069"/>
    </source>
</evidence>
<gene>
    <name evidence="1" type="ORF">SEMRO_140_G065330.1</name>
</gene>
<name>A0A9N8HA86_9STRA</name>
<dbReference type="EMBL" id="CAICTM010000139">
    <property type="protein sequence ID" value="CAB9502558.1"/>
    <property type="molecule type" value="Genomic_DNA"/>
</dbReference>
<protein>
    <submittedName>
        <fullName evidence="1">Uncharacterized protein</fullName>
    </submittedName>
</protein>
<reference evidence="1" key="1">
    <citation type="submission" date="2020-06" db="EMBL/GenBank/DDBJ databases">
        <authorList>
            <consortium name="Plant Systems Biology data submission"/>
        </authorList>
    </citation>
    <scope>NUCLEOTIDE SEQUENCE</scope>
    <source>
        <strain evidence="1">D6</strain>
    </source>
</reference>
<evidence type="ECO:0000313" key="1">
    <source>
        <dbReference type="EMBL" id="CAB9502558.1"/>
    </source>
</evidence>
<dbReference type="AlphaFoldDB" id="A0A9N8HA86"/>
<comment type="caution">
    <text evidence="1">The sequence shown here is derived from an EMBL/GenBank/DDBJ whole genome shotgun (WGS) entry which is preliminary data.</text>
</comment>
<keyword evidence="2" id="KW-1185">Reference proteome</keyword>
<proteinExistence type="predicted"/>
<sequence>MNHHGTIQEKQSFFSSGGVPVKFEDAPSITSDIWIAETEKAQQSFPDIHFQYESIKGDRSGMVLVEELNASGTHTGKPYGFAHFPPVSTTYNFIVNDPERLWFKVKDGKITAMEVISLGDLTGPPGFYAQVGGKMEMPPPSED</sequence>